<dbReference type="OrthoDB" id="10383331at2759"/>
<organism evidence="2 3">
    <name type="scientific">Pseudocercospora eumusae</name>
    <dbReference type="NCBI Taxonomy" id="321146"/>
    <lineage>
        <taxon>Eukaryota</taxon>
        <taxon>Fungi</taxon>
        <taxon>Dikarya</taxon>
        <taxon>Ascomycota</taxon>
        <taxon>Pezizomycotina</taxon>
        <taxon>Dothideomycetes</taxon>
        <taxon>Dothideomycetidae</taxon>
        <taxon>Mycosphaerellales</taxon>
        <taxon>Mycosphaerellaceae</taxon>
        <taxon>Pseudocercospora</taxon>
    </lineage>
</organism>
<evidence type="ECO:0000313" key="2">
    <source>
        <dbReference type="EMBL" id="KXT01510.1"/>
    </source>
</evidence>
<gene>
    <name evidence="2" type="ORF">AC578_4559</name>
</gene>
<feature type="region of interest" description="Disordered" evidence="1">
    <location>
        <begin position="191"/>
        <end position="224"/>
    </location>
</feature>
<feature type="compositionally biased region" description="Polar residues" evidence="1">
    <location>
        <begin position="9"/>
        <end position="23"/>
    </location>
</feature>
<dbReference type="Proteomes" id="UP000070133">
    <property type="component" value="Unassembled WGS sequence"/>
</dbReference>
<dbReference type="AlphaFoldDB" id="A0A139HGD5"/>
<accession>A0A139HGD5</accession>
<evidence type="ECO:0000256" key="1">
    <source>
        <dbReference type="SAM" id="MobiDB-lite"/>
    </source>
</evidence>
<proteinExistence type="predicted"/>
<sequence>MADDAASIWTRTSGRESNASSPCFSCHSRIESDEQDAGPEGNGAGSDMELSMVSTNTFRVLGGSCSVQRDLTESIVTGEDYHVLPPPIPPRNPGRRSLYFGSSNMVTSSSTCDASESSNHSRDMKARLCEDSKLDFRPPLYTELDLLLEDIKSRINAFEWTFQERRKQMEADQAEEDVLLSDKRLPMPEWAKALRDPDIPESQSIRDDSSRRASFPKRRPKRQPDEFHPLTFIFRGVDPYAHQFRPSYEKASRTDSCIEKDTELPRVLEEQVEAKFYASSWV</sequence>
<dbReference type="EMBL" id="LFZN01000054">
    <property type="protein sequence ID" value="KXT01510.1"/>
    <property type="molecule type" value="Genomic_DNA"/>
</dbReference>
<keyword evidence="3" id="KW-1185">Reference proteome</keyword>
<protein>
    <submittedName>
        <fullName evidence="2">Uncharacterized protein</fullName>
    </submittedName>
</protein>
<comment type="caution">
    <text evidence="2">The sequence shown here is derived from an EMBL/GenBank/DDBJ whole genome shotgun (WGS) entry which is preliminary data.</text>
</comment>
<feature type="compositionally biased region" description="Basic and acidic residues" evidence="1">
    <location>
        <begin position="191"/>
        <end position="211"/>
    </location>
</feature>
<name>A0A139HGD5_9PEZI</name>
<feature type="region of interest" description="Disordered" evidence="1">
    <location>
        <begin position="1"/>
        <end position="46"/>
    </location>
</feature>
<reference evidence="2 3" key="1">
    <citation type="submission" date="2015-07" db="EMBL/GenBank/DDBJ databases">
        <title>Comparative genomics of the Sigatoka disease complex on banana suggests a link between parallel evolutionary changes in Pseudocercospora fijiensis and Pseudocercospora eumusae and increased virulence on the banana host.</title>
        <authorList>
            <person name="Chang T.-C."/>
            <person name="Salvucci A."/>
            <person name="Crous P.W."/>
            <person name="Stergiopoulos I."/>
        </authorList>
    </citation>
    <scope>NUCLEOTIDE SEQUENCE [LARGE SCALE GENOMIC DNA]</scope>
    <source>
        <strain evidence="2 3">CBS 114824</strain>
    </source>
</reference>
<evidence type="ECO:0000313" key="3">
    <source>
        <dbReference type="Proteomes" id="UP000070133"/>
    </source>
</evidence>